<dbReference type="OrthoDB" id="539213at2759"/>
<name>A0A166UC06_9HYPO</name>
<comment type="caution">
    <text evidence="2">The sequence shown here is derived from an EMBL/GenBank/DDBJ whole genome shotgun (WGS) entry which is preliminary data.</text>
</comment>
<keyword evidence="1" id="KW-0040">ANK repeat</keyword>
<accession>A0A166UC06</accession>
<sequence length="145" mass="16274">MERGHGVNLTLDWFERIIIESHWTRTETDNPDILSGAAPVMRYNMYANMPGLHRAVSYGSQDDVLRALLEFPVDLRESNRSALHLAAYAGKLNIVTLLLAFGACHDARDGFFLTAEEMAIMQHENFAEIIIVLNDARLAADNTTQ</sequence>
<dbReference type="InterPro" id="IPR002110">
    <property type="entry name" value="Ankyrin_rpt"/>
</dbReference>
<evidence type="ECO:0000313" key="2">
    <source>
        <dbReference type="EMBL" id="OAA32328.1"/>
    </source>
</evidence>
<dbReference type="Gene3D" id="1.25.40.20">
    <property type="entry name" value="Ankyrin repeat-containing domain"/>
    <property type="match status" value="1"/>
</dbReference>
<dbReference type="SUPFAM" id="SSF48403">
    <property type="entry name" value="Ankyrin repeat"/>
    <property type="match status" value="1"/>
</dbReference>
<gene>
    <name evidence="2" type="ORF">AAL_01660</name>
</gene>
<feature type="repeat" description="ANK" evidence="1">
    <location>
        <begin position="78"/>
        <end position="110"/>
    </location>
</feature>
<keyword evidence="3" id="KW-1185">Reference proteome</keyword>
<evidence type="ECO:0000313" key="3">
    <source>
        <dbReference type="Proteomes" id="UP000078544"/>
    </source>
</evidence>
<evidence type="ECO:0000256" key="1">
    <source>
        <dbReference type="PROSITE-ProRule" id="PRU00023"/>
    </source>
</evidence>
<dbReference type="EMBL" id="AZGY01000002">
    <property type="protein sequence ID" value="OAA32328.1"/>
    <property type="molecule type" value="Genomic_DNA"/>
</dbReference>
<reference evidence="2 3" key="1">
    <citation type="journal article" date="2016" name="Genome Biol. Evol.">
        <title>Divergent and convergent evolution of fungal pathogenicity.</title>
        <authorList>
            <person name="Shang Y."/>
            <person name="Xiao G."/>
            <person name="Zheng P."/>
            <person name="Cen K."/>
            <person name="Zhan S."/>
            <person name="Wang C."/>
        </authorList>
    </citation>
    <scope>NUCLEOTIDE SEQUENCE [LARGE SCALE GENOMIC DNA]</scope>
    <source>
        <strain evidence="2 3">RCEF 2490</strain>
    </source>
</reference>
<protein>
    <submittedName>
        <fullName evidence="2">Ankyrin repeat-containing domain protein</fullName>
    </submittedName>
</protein>
<dbReference type="PROSITE" id="PS50088">
    <property type="entry name" value="ANK_REPEAT"/>
    <property type="match status" value="1"/>
</dbReference>
<dbReference type="PROSITE" id="PS50297">
    <property type="entry name" value="ANK_REP_REGION"/>
    <property type="match status" value="1"/>
</dbReference>
<dbReference type="AlphaFoldDB" id="A0A166UC06"/>
<organism evidence="2 3">
    <name type="scientific">Moelleriella libera RCEF 2490</name>
    <dbReference type="NCBI Taxonomy" id="1081109"/>
    <lineage>
        <taxon>Eukaryota</taxon>
        <taxon>Fungi</taxon>
        <taxon>Dikarya</taxon>
        <taxon>Ascomycota</taxon>
        <taxon>Pezizomycotina</taxon>
        <taxon>Sordariomycetes</taxon>
        <taxon>Hypocreomycetidae</taxon>
        <taxon>Hypocreales</taxon>
        <taxon>Clavicipitaceae</taxon>
        <taxon>Moelleriella</taxon>
    </lineage>
</organism>
<dbReference type="Proteomes" id="UP000078544">
    <property type="component" value="Unassembled WGS sequence"/>
</dbReference>
<dbReference type="InterPro" id="IPR036770">
    <property type="entry name" value="Ankyrin_rpt-contain_sf"/>
</dbReference>
<dbReference type="Pfam" id="PF12796">
    <property type="entry name" value="Ank_2"/>
    <property type="match status" value="1"/>
</dbReference>
<dbReference type="SMART" id="SM00248">
    <property type="entry name" value="ANK"/>
    <property type="match status" value="2"/>
</dbReference>
<proteinExistence type="predicted"/>